<dbReference type="STRING" id="869250.J4CDL2"/>
<dbReference type="OrthoDB" id="360930at2759"/>
<dbReference type="Proteomes" id="UP000003786">
    <property type="component" value="Chromosome 3"/>
</dbReference>
<dbReference type="RefSeq" id="XP_009691638.1">
    <property type="nucleotide sequence ID" value="XM_009693343.1"/>
</dbReference>
<gene>
    <name evidence="2" type="ORF">TOT_030000599</name>
</gene>
<feature type="compositionally biased region" description="Polar residues" evidence="1">
    <location>
        <begin position="90"/>
        <end position="108"/>
    </location>
</feature>
<feature type="region of interest" description="Disordered" evidence="1">
    <location>
        <begin position="78"/>
        <end position="110"/>
    </location>
</feature>
<dbReference type="GeneID" id="20715764"/>
<dbReference type="OMA" id="VLSHWIG"/>
<dbReference type="KEGG" id="tot:TOT_030000599"/>
<dbReference type="EMBL" id="AP011948">
    <property type="protein sequence ID" value="BAM41337.1"/>
    <property type="molecule type" value="Genomic_DNA"/>
</dbReference>
<dbReference type="AlphaFoldDB" id="J4CDL2"/>
<dbReference type="eggNOG" id="KOG2858">
    <property type="taxonomic scope" value="Eukaryota"/>
</dbReference>
<proteinExistence type="predicted"/>
<evidence type="ECO:0000313" key="2">
    <source>
        <dbReference type="EMBL" id="BAM41337.1"/>
    </source>
</evidence>
<evidence type="ECO:0000256" key="1">
    <source>
        <dbReference type="SAM" id="MobiDB-lite"/>
    </source>
</evidence>
<keyword evidence="3" id="KW-1185">Reference proteome</keyword>
<name>J4CDL2_THEOR</name>
<reference evidence="2 3" key="1">
    <citation type="journal article" date="2012" name="MBio">
        <title>Comparative genome analysis of three eukaryotic parasites with differing abilities to transform leukocytes reveals key mediators of Theileria-induced leukocyte transformation.</title>
        <authorList>
            <person name="Hayashida K."/>
            <person name="Hara Y."/>
            <person name="Abe T."/>
            <person name="Yamasaki C."/>
            <person name="Toyoda A."/>
            <person name="Kosuge T."/>
            <person name="Suzuki Y."/>
            <person name="Sato Y."/>
            <person name="Kawashima S."/>
            <person name="Katayama T."/>
            <person name="Wakaguri H."/>
            <person name="Inoue N."/>
            <person name="Homma K."/>
            <person name="Tada-Umezaki M."/>
            <person name="Yagi Y."/>
            <person name="Fujii Y."/>
            <person name="Habara T."/>
            <person name="Kanehisa M."/>
            <person name="Watanabe H."/>
            <person name="Ito K."/>
            <person name="Gojobori T."/>
            <person name="Sugawara H."/>
            <person name="Imanishi T."/>
            <person name="Weir W."/>
            <person name="Gardner M."/>
            <person name="Pain A."/>
            <person name="Shiels B."/>
            <person name="Hattori M."/>
            <person name="Nene V."/>
            <person name="Sugimoto C."/>
        </authorList>
    </citation>
    <scope>NUCLEOTIDE SEQUENCE [LARGE SCALE GENOMIC DNA]</scope>
    <source>
        <strain evidence="2 3">Shintoku</strain>
    </source>
</reference>
<dbReference type="VEuPathDB" id="PiroplasmaDB:TOT_030000599"/>
<protein>
    <submittedName>
        <fullName evidence="2">Uncharacterized protein</fullName>
    </submittedName>
</protein>
<evidence type="ECO:0000313" key="3">
    <source>
        <dbReference type="Proteomes" id="UP000003786"/>
    </source>
</evidence>
<sequence>MKTNRVKPKLVLESLMGDPVLSHWIGPEGIAAGTALGRISTYLFPQKADSNKASGSPYKSKSDYSGNKEVNHVVIPVEVEDSPRDVESNPADSCSISSKNDTNGSKNCNIKDESDLEGGRYSVFATYSDEPVYSVFVNENTLVCLIGTSYLMIYDTVNYKVLSQCSLHLTSSTIKGFKQVIQDDKFVLVSSIKGIVLINLTNSEIHLLNNKSIINSNILSFQFPYISTTSFNYEDKHEKLIGVYKVHLKGASVYNRDTHFNTRCDDSGLQVMNELVLKEKKIYLITMCKLWSRYIVVVCDLLTILLYNREDNCLHVGFVTTVGSVKRKTLKHDILSINSEFEDYFIMLNKNSTLNLVNSNLDILHTFNLYPSTFEIGWSYNVVSYKNLISFNSDEGIYYMKLPENSTHA</sequence>
<accession>J4CDL2</accession>
<organism evidence="2 3">
    <name type="scientific">Theileria orientalis strain Shintoku</name>
    <dbReference type="NCBI Taxonomy" id="869250"/>
    <lineage>
        <taxon>Eukaryota</taxon>
        <taxon>Sar</taxon>
        <taxon>Alveolata</taxon>
        <taxon>Apicomplexa</taxon>
        <taxon>Aconoidasida</taxon>
        <taxon>Piroplasmida</taxon>
        <taxon>Theileriidae</taxon>
        <taxon>Theileria</taxon>
    </lineage>
</organism>